<dbReference type="AlphaFoldDB" id="A0A9D3UGA3"/>
<dbReference type="Proteomes" id="UP000828251">
    <property type="component" value="Unassembled WGS sequence"/>
</dbReference>
<accession>A0A9D3UGA3</accession>
<dbReference type="OrthoDB" id="996626at2759"/>
<name>A0A9D3UGA3_9ROSI</name>
<sequence length="164" mass="18798">RDDRVLEGFIHNLSKSPDTEIRGYLQDTRFLYASLMLGSYKLDLTLICALVERWRPETHMFPLQCGKCTITLKDITLQLDLPIDGPVVMGSAVVPNKEDLCKTFLRKVQNKFQGGQIDMKWLETNFNYLPPNVLDVVKGQYVWAFILKLIRGILCLINLGICYS</sequence>
<dbReference type="EMBL" id="JAIQCV010000012">
    <property type="protein sequence ID" value="KAH1040050.1"/>
    <property type="molecule type" value="Genomic_DNA"/>
</dbReference>
<gene>
    <name evidence="2" type="ORF">J1N35_041793</name>
</gene>
<proteinExistence type="predicted"/>
<evidence type="ECO:0000313" key="2">
    <source>
        <dbReference type="EMBL" id="KAH1040050.1"/>
    </source>
</evidence>
<dbReference type="Pfam" id="PF10536">
    <property type="entry name" value="PMD"/>
    <property type="match status" value="1"/>
</dbReference>
<comment type="caution">
    <text evidence="2">The sequence shown here is derived from an EMBL/GenBank/DDBJ whole genome shotgun (WGS) entry which is preliminary data.</text>
</comment>
<feature type="domain" description="Aminotransferase-like plant mobile" evidence="1">
    <location>
        <begin position="32"/>
        <end position="150"/>
    </location>
</feature>
<feature type="non-terminal residue" evidence="2">
    <location>
        <position position="1"/>
    </location>
</feature>
<organism evidence="2 3">
    <name type="scientific">Gossypium stocksii</name>
    <dbReference type="NCBI Taxonomy" id="47602"/>
    <lineage>
        <taxon>Eukaryota</taxon>
        <taxon>Viridiplantae</taxon>
        <taxon>Streptophyta</taxon>
        <taxon>Embryophyta</taxon>
        <taxon>Tracheophyta</taxon>
        <taxon>Spermatophyta</taxon>
        <taxon>Magnoliopsida</taxon>
        <taxon>eudicotyledons</taxon>
        <taxon>Gunneridae</taxon>
        <taxon>Pentapetalae</taxon>
        <taxon>rosids</taxon>
        <taxon>malvids</taxon>
        <taxon>Malvales</taxon>
        <taxon>Malvaceae</taxon>
        <taxon>Malvoideae</taxon>
        <taxon>Gossypium</taxon>
    </lineage>
</organism>
<evidence type="ECO:0000259" key="1">
    <source>
        <dbReference type="Pfam" id="PF10536"/>
    </source>
</evidence>
<dbReference type="PANTHER" id="PTHR46033">
    <property type="entry name" value="PROTEIN MAIN-LIKE 2"/>
    <property type="match status" value="1"/>
</dbReference>
<protein>
    <recommendedName>
        <fullName evidence="1">Aminotransferase-like plant mobile domain-containing protein</fullName>
    </recommendedName>
</protein>
<reference evidence="2 3" key="1">
    <citation type="journal article" date="2021" name="Plant Biotechnol. J.">
        <title>Multi-omics assisted identification of the key and species-specific regulatory components of drought-tolerant mechanisms in Gossypium stocksii.</title>
        <authorList>
            <person name="Yu D."/>
            <person name="Ke L."/>
            <person name="Zhang D."/>
            <person name="Wu Y."/>
            <person name="Sun Y."/>
            <person name="Mei J."/>
            <person name="Sun J."/>
            <person name="Sun Y."/>
        </authorList>
    </citation>
    <scope>NUCLEOTIDE SEQUENCE [LARGE SCALE GENOMIC DNA]</scope>
    <source>
        <strain evidence="3">cv. E1</strain>
        <tissue evidence="2">Leaf</tissue>
    </source>
</reference>
<evidence type="ECO:0000313" key="3">
    <source>
        <dbReference type="Proteomes" id="UP000828251"/>
    </source>
</evidence>
<dbReference type="GO" id="GO:0010073">
    <property type="term" value="P:meristem maintenance"/>
    <property type="evidence" value="ECO:0007669"/>
    <property type="project" value="InterPro"/>
</dbReference>
<dbReference type="InterPro" id="IPR044824">
    <property type="entry name" value="MAIN-like"/>
</dbReference>
<dbReference type="PANTHER" id="PTHR46033:SF8">
    <property type="entry name" value="PROTEIN MAINTENANCE OF MERISTEMS-LIKE"/>
    <property type="match status" value="1"/>
</dbReference>
<dbReference type="InterPro" id="IPR019557">
    <property type="entry name" value="AminoTfrase-like_pln_mobile"/>
</dbReference>
<keyword evidence="3" id="KW-1185">Reference proteome</keyword>